<proteinExistence type="predicted"/>
<sequence>MTFYIKGSNFAALKTGSFKLTPQDQKLTFVQETVVTECNDFSGYEFGFSFVDYQNILSLAHPQDTSVDVVGLVVAVAEIQQDHPDKSKHKLNINIQDAKLVFLYFYSF</sequence>
<dbReference type="InterPro" id="IPR012340">
    <property type="entry name" value="NA-bd_OB-fold"/>
</dbReference>
<dbReference type="Proteomes" id="UP001157418">
    <property type="component" value="Unassembled WGS sequence"/>
</dbReference>
<reference evidence="1 2" key="1">
    <citation type="submission" date="2022-01" db="EMBL/GenBank/DDBJ databases">
        <authorList>
            <person name="Xiong W."/>
            <person name="Schranz E."/>
        </authorList>
    </citation>
    <scope>NUCLEOTIDE SEQUENCE [LARGE SCALE GENOMIC DNA]</scope>
</reference>
<dbReference type="Gene3D" id="2.40.50.140">
    <property type="entry name" value="Nucleic acid-binding proteins"/>
    <property type="match status" value="1"/>
</dbReference>
<accession>A0AAU9LYW8</accession>
<protein>
    <submittedName>
        <fullName evidence="1">Uncharacterized protein</fullName>
    </submittedName>
</protein>
<dbReference type="AlphaFoldDB" id="A0AAU9LYW8"/>
<comment type="caution">
    <text evidence="1">The sequence shown here is derived from an EMBL/GenBank/DDBJ whole genome shotgun (WGS) entry which is preliminary data.</text>
</comment>
<keyword evidence="2" id="KW-1185">Reference proteome</keyword>
<evidence type="ECO:0000313" key="2">
    <source>
        <dbReference type="Proteomes" id="UP001157418"/>
    </source>
</evidence>
<evidence type="ECO:0000313" key="1">
    <source>
        <dbReference type="EMBL" id="CAH1418481.1"/>
    </source>
</evidence>
<dbReference type="EMBL" id="CAKMRJ010000113">
    <property type="protein sequence ID" value="CAH1418481.1"/>
    <property type="molecule type" value="Genomic_DNA"/>
</dbReference>
<gene>
    <name evidence="1" type="ORF">LVIROSA_LOCUS6071</name>
</gene>
<name>A0AAU9LYW8_9ASTR</name>
<organism evidence="1 2">
    <name type="scientific">Lactuca virosa</name>
    <dbReference type="NCBI Taxonomy" id="75947"/>
    <lineage>
        <taxon>Eukaryota</taxon>
        <taxon>Viridiplantae</taxon>
        <taxon>Streptophyta</taxon>
        <taxon>Embryophyta</taxon>
        <taxon>Tracheophyta</taxon>
        <taxon>Spermatophyta</taxon>
        <taxon>Magnoliopsida</taxon>
        <taxon>eudicotyledons</taxon>
        <taxon>Gunneridae</taxon>
        <taxon>Pentapetalae</taxon>
        <taxon>asterids</taxon>
        <taxon>campanulids</taxon>
        <taxon>Asterales</taxon>
        <taxon>Asteraceae</taxon>
        <taxon>Cichorioideae</taxon>
        <taxon>Cichorieae</taxon>
        <taxon>Lactucinae</taxon>
        <taxon>Lactuca</taxon>
    </lineage>
</organism>